<dbReference type="Proteomes" id="UP000325577">
    <property type="component" value="Linkage Group LG9"/>
</dbReference>
<dbReference type="AlphaFoldDB" id="A0A5J4ZB37"/>
<sequence length="80" mass="9088">MESPTLTSSHFLYQQPLRHTASHGKKFKFSGDRTVQSPPTAQVTLHQQCLGEKDAEEWSQLVITQEQALPLFFKAAFNEL</sequence>
<feature type="compositionally biased region" description="Polar residues" evidence="1">
    <location>
        <begin position="1"/>
        <end position="12"/>
    </location>
</feature>
<evidence type="ECO:0000256" key="1">
    <source>
        <dbReference type="SAM" id="MobiDB-lite"/>
    </source>
</evidence>
<name>A0A5J4ZB37_9ASTE</name>
<dbReference type="EMBL" id="CM018052">
    <property type="protein sequence ID" value="KAA8514924.1"/>
    <property type="molecule type" value="Genomic_DNA"/>
</dbReference>
<accession>A0A5J4ZB37</accession>
<evidence type="ECO:0000313" key="3">
    <source>
        <dbReference type="Proteomes" id="UP000325577"/>
    </source>
</evidence>
<gene>
    <name evidence="2" type="ORF">F0562_018289</name>
</gene>
<proteinExistence type="predicted"/>
<keyword evidence="3" id="KW-1185">Reference proteome</keyword>
<organism evidence="2 3">
    <name type="scientific">Nyssa sinensis</name>
    <dbReference type="NCBI Taxonomy" id="561372"/>
    <lineage>
        <taxon>Eukaryota</taxon>
        <taxon>Viridiplantae</taxon>
        <taxon>Streptophyta</taxon>
        <taxon>Embryophyta</taxon>
        <taxon>Tracheophyta</taxon>
        <taxon>Spermatophyta</taxon>
        <taxon>Magnoliopsida</taxon>
        <taxon>eudicotyledons</taxon>
        <taxon>Gunneridae</taxon>
        <taxon>Pentapetalae</taxon>
        <taxon>asterids</taxon>
        <taxon>Cornales</taxon>
        <taxon>Nyssaceae</taxon>
        <taxon>Nyssa</taxon>
    </lineage>
</organism>
<reference evidence="2 3" key="1">
    <citation type="submission" date="2019-09" db="EMBL/GenBank/DDBJ databases">
        <title>A chromosome-level genome assembly of the Chinese tupelo Nyssa sinensis.</title>
        <authorList>
            <person name="Yang X."/>
            <person name="Kang M."/>
            <person name="Yang Y."/>
            <person name="Xiong H."/>
            <person name="Wang M."/>
            <person name="Zhang Z."/>
            <person name="Wang Z."/>
            <person name="Wu H."/>
            <person name="Ma T."/>
            <person name="Liu J."/>
            <person name="Xi Z."/>
        </authorList>
    </citation>
    <scope>NUCLEOTIDE SEQUENCE [LARGE SCALE GENOMIC DNA]</scope>
    <source>
        <strain evidence="2">J267</strain>
        <tissue evidence="2">Leaf</tissue>
    </source>
</reference>
<feature type="region of interest" description="Disordered" evidence="1">
    <location>
        <begin position="1"/>
        <end position="40"/>
    </location>
</feature>
<protein>
    <submittedName>
        <fullName evidence="2">Uncharacterized protein</fullName>
    </submittedName>
</protein>
<evidence type="ECO:0000313" key="2">
    <source>
        <dbReference type="EMBL" id="KAA8514924.1"/>
    </source>
</evidence>